<gene>
    <name evidence="8" type="ORF">AN1_LOCUS21418</name>
</gene>
<sequence length="150" mass="17573">MINSSKINLYSYVCSIFIMSIVVISLICSEALQIQQAKEPFRGHLTRVTIQNYNDYLLGIHCKSRDDDLGFHILAKGELFGWKFHVNFRYSMLYFCGFSQGQINKGVFIIYVASRDFYRYANCTWKAEKDGLHGYGDIPTRDYLFYNWLN</sequence>
<evidence type="ECO:0000256" key="4">
    <source>
        <dbReference type="ARBA" id="ARBA00022525"/>
    </source>
</evidence>
<evidence type="ECO:0000256" key="2">
    <source>
        <dbReference type="ARBA" id="ARBA00005581"/>
    </source>
</evidence>
<evidence type="ECO:0000313" key="9">
    <source>
        <dbReference type="Proteomes" id="UP000426265"/>
    </source>
</evidence>
<dbReference type="AlphaFoldDB" id="A0A654FZ85"/>
<keyword evidence="7" id="KW-1133">Transmembrane helix</keyword>
<comment type="similarity">
    <text evidence="2 6">Belongs to the plant self-incompatibility (S1) protein family.</text>
</comment>
<dbReference type="GO" id="GO:0005576">
    <property type="term" value="C:extracellular region"/>
    <property type="evidence" value="ECO:0007669"/>
    <property type="project" value="UniProtKB-SubCell"/>
</dbReference>
<dbReference type="Proteomes" id="UP000426265">
    <property type="component" value="Unassembled WGS sequence"/>
</dbReference>
<keyword evidence="4 6" id="KW-0964">Secreted</keyword>
<dbReference type="Pfam" id="PF05938">
    <property type="entry name" value="Self-incomp_S1"/>
    <property type="match status" value="1"/>
</dbReference>
<evidence type="ECO:0000256" key="3">
    <source>
        <dbReference type="ARBA" id="ARBA00022471"/>
    </source>
</evidence>
<dbReference type="InterPro" id="IPR010264">
    <property type="entry name" value="Self-incomp_S1"/>
</dbReference>
<keyword evidence="7" id="KW-0472">Membrane</keyword>
<evidence type="ECO:0000256" key="5">
    <source>
        <dbReference type="ARBA" id="ARBA00022729"/>
    </source>
</evidence>
<comment type="subcellular location">
    <subcellularLocation>
        <location evidence="1 6">Secreted</location>
    </subcellularLocation>
</comment>
<dbReference type="GO" id="GO:0060320">
    <property type="term" value="P:rejection of self pollen"/>
    <property type="evidence" value="ECO:0007669"/>
    <property type="project" value="UniProtKB-KW"/>
</dbReference>
<dbReference type="PANTHER" id="PTHR31232:SF168">
    <property type="entry name" value="S-PROTEIN HOMOLOG 24-RELATED"/>
    <property type="match status" value="1"/>
</dbReference>
<evidence type="ECO:0000256" key="1">
    <source>
        <dbReference type="ARBA" id="ARBA00004613"/>
    </source>
</evidence>
<keyword evidence="5" id="KW-0732">Signal</keyword>
<organism evidence="8 9">
    <name type="scientific">Arabidopsis thaliana</name>
    <name type="common">Mouse-ear cress</name>
    <dbReference type="NCBI Taxonomy" id="3702"/>
    <lineage>
        <taxon>Eukaryota</taxon>
        <taxon>Viridiplantae</taxon>
        <taxon>Streptophyta</taxon>
        <taxon>Embryophyta</taxon>
        <taxon>Tracheophyta</taxon>
        <taxon>Spermatophyta</taxon>
        <taxon>Magnoliopsida</taxon>
        <taxon>eudicotyledons</taxon>
        <taxon>Gunneridae</taxon>
        <taxon>Pentapetalae</taxon>
        <taxon>rosids</taxon>
        <taxon>malvids</taxon>
        <taxon>Brassicales</taxon>
        <taxon>Brassicaceae</taxon>
        <taxon>Camelineae</taxon>
        <taxon>Arabidopsis</taxon>
    </lineage>
</organism>
<keyword evidence="7" id="KW-0812">Transmembrane</keyword>
<accession>A0A654FZ85</accession>
<dbReference type="EMBL" id="CACRSJ010000110">
    <property type="protein sequence ID" value="VYS66014.1"/>
    <property type="molecule type" value="Genomic_DNA"/>
</dbReference>
<keyword evidence="3 6" id="KW-0713">Self-incompatibility</keyword>
<dbReference type="PANTHER" id="PTHR31232">
    <property type="match status" value="1"/>
</dbReference>
<protein>
    <recommendedName>
        <fullName evidence="6">S-protein homolog</fullName>
    </recommendedName>
</protein>
<reference evidence="8 9" key="1">
    <citation type="submission" date="2019-11" db="EMBL/GenBank/DDBJ databases">
        <authorList>
            <person name="Jiao W.-B."/>
            <person name="Schneeberger K."/>
        </authorList>
    </citation>
    <scope>NUCLEOTIDE SEQUENCE [LARGE SCALE GENOMIC DNA]</scope>
    <source>
        <strain evidence="9">cv. An-1</strain>
    </source>
</reference>
<name>A0A654FZ85_ARATH</name>
<evidence type="ECO:0000256" key="6">
    <source>
        <dbReference type="RuleBase" id="RU367044"/>
    </source>
</evidence>
<evidence type="ECO:0000256" key="7">
    <source>
        <dbReference type="SAM" id="Phobius"/>
    </source>
</evidence>
<evidence type="ECO:0000313" key="8">
    <source>
        <dbReference type="EMBL" id="VYS66014.1"/>
    </source>
</evidence>
<dbReference type="ExpressionAtlas" id="A0A654FZ85">
    <property type="expression patterns" value="baseline"/>
</dbReference>
<proteinExistence type="inferred from homology"/>
<feature type="transmembrane region" description="Helical" evidence="7">
    <location>
        <begin position="7"/>
        <end position="27"/>
    </location>
</feature>